<gene>
    <name evidence="2" type="ORF">K491DRAFT_720112</name>
</gene>
<organism evidence="2 3">
    <name type="scientific">Lophiostoma macrostomum CBS 122681</name>
    <dbReference type="NCBI Taxonomy" id="1314788"/>
    <lineage>
        <taxon>Eukaryota</taxon>
        <taxon>Fungi</taxon>
        <taxon>Dikarya</taxon>
        <taxon>Ascomycota</taxon>
        <taxon>Pezizomycotina</taxon>
        <taxon>Dothideomycetes</taxon>
        <taxon>Pleosporomycetidae</taxon>
        <taxon>Pleosporales</taxon>
        <taxon>Lophiostomataceae</taxon>
        <taxon>Lophiostoma</taxon>
    </lineage>
</organism>
<evidence type="ECO:0000256" key="1">
    <source>
        <dbReference type="SAM" id="MobiDB-lite"/>
    </source>
</evidence>
<feature type="compositionally biased region" description="Polar residues" evidence="1">
    <location>
        <begin position="207"/>
        <end position="218"/>
    </location>
</feature>
<evidence type="ECO:0000313" key="3">
    <source>
        <dbReference type="Proteomes" id="UP000799324"/>
    </source>
</evidence>
<keyword evidence="3" id="KW-1185">Reference proteome</keyword>
<proteinExistence type="predicted"/>
<accession>A0A6A6SU98</accession>
<protein>
    <submittedName>
        <fullName evidence="2">Uncharacterized protein</fullName>
    </submittedName>
</protein>
<reference evidence="2" key="1">
    <citation type="journal article" date="2020" name="Stud. Mycol.">
        <title>101 Dothideomycetes genomes: a test case for predicting lifestyles and emergence of pathogens.</title>
        <authorList>
            <person name="Haridas S."/>
            <person name="Albert R."/>
            <person name="Binder M."/>
            <person name="Bloem J."/>
            <person name="Labutti K."/>
            <person name="Salamov A."/>
            <person name="Andreopoulos B."/>
            <person name="Baker S."/>
            <person name="Barry K."/>
            <person name="Bills G."/>
            <person name="Bluhm B."/>
            <person name="Cannon C."/>
            <person name="Castanera R."/>
            <person name="Culley D."/>
            <person name="Daum C."/>
            <person name="Ezra D."/>
            <person name="Gonzalez J."/>
            <person name="Henrissat B."/>
            <person name="Kuo A."/>
            <person name="Liang C."/>
            <person name="Lipzen A."/>
            <person name="Lutzoni F."/>
            <person name="Magnuson J."/>
            <person name="Mondo S."/>
            <person name="Nolan M."/>
            <person name="Ohm R."/>
            <person name="Pangilinan J."/>
            <person name="Park H.-J."/>
            <person name="Ramirez L."/>
            <person name="Alfaro M."/>
            <person name="Sun H."/>
            <person name="Tritt A."/>
            <person name="Yoshinaga Y."/>
            <person name="Zwiers L.-H."/>
            <person name="Turgeon B."/>
            <person name="Goodwin S."/>
            <person name="Spatafora J."/>
            <person name="Crous P."/>
            <person name="Grigoriev I."/>
        </authorList>
    </citation>
    <scope>NUCLEOTIDE SEQUENCE</scope>
    <source>
        <strain evidence="2">CBS 122681</strain>
    </source>
</reference>
<dbReference type="EMBL" id="MU004433">
    <property type="protein sequence ID" value="KAF2651170.1"/>
    <property type="molecule type" value="Genomic_DNA"/>
</dbReference>
<sequence>MTEMYTLQSGANAKTLEQMRSELGHNRDMLSLLPHEDAHFSDNHEVAAAVTKKLRLGVRAADPDSTIWMYLYPPKISNSSTKLISGYDVYGSDHVIQFENKVAIDQAILDPAFQHIPKKPEIITAVCKYYFVIAGVDIQRRMVVTDRFTHDLMTACSEIQFIASQATRESLRLSAGENTSDSVDGDILGVQPEEDRRSSAVPHDSSHMQTPELSSTDSTMDELEYVEGDHDGSTLQNPFAIEGRAQAIELLINLHEQEKIHQVETVEKERELERVTAEKREIEKKGDEVQAGIKRVRGEFSRDELCEMYFEMGGRKKARMESSSA</sequence>
<name>A0A6A6SU98_9PLEO</name>
<evidence type="ECO:0000313" key="2">
    <source>
        <dbReference type="EMBL" id="KAF2651170.1"/>
    </source>
</evidence>
<dbReference type="Proteomes" id="UP000799324">
    <property type="component" value="Unassembled WGS sequence"/>
</dbReference>
<dbReference type="AlphaFoldDB" id="A0A6A6SU98"/>
<feature type="region of interest" description="Disordered" evidence="1">
    <location>
        <begin position="173"/>
        <end position="218"/>
    </location>
</feature>